<reference evidence="1 2" key="1">
    <citation type="submission" date="2016-10" db="EMBL/GenBank/DDBJ databases">
        <title>Genome sequence of Planktotalea frisia SH6-1.</title>
        <authorList>
            <person name="Poehlein A."/>
            <person name="Bakenhus I."/>
            <person name="Voget S."/>
            <person name="Brinkhoff T."/>
            <person name="Simon M."/>
        </authorList>
    </citation>
    <scope>NUCLEOTIDE SEQUENCE [LARGE SCALE GENOMIC DNA]</scope>
    <source>
        <strain evidence="1 2">SH6-1</strain>
    </source>
</reference>
<dbReference type="Proteomes" id="UP000184514">
    <property type="component" value="Unassembled WGS sequence"/>
</dbReference>
<evidence type="ECO:0000313" key="1">
    <source>
        <dbReference type="EMBL" id="OJI94392.1"/>
    </source>
</evidence>
<keyword evidence="2" id="KW-1185">Reference proteome</keyword>
<evidence type="ECO:0000313" key="2">
    <source>
        <dbReference type="Proteomes" id="UP000184514"/>
    </source>
</evidence>
<name>A0A1L9NYW4_9RHOB</name>
<organism evidence="1 2">
    <name type="scientific">Planktotalea frisia</name>
    <dbReference type="NCBI Taxonomy" id="696762"/>
    <lineage>
        <taxon>Bacteria</taxon>
        <taxon>Pseudomonadati</taxon>
        <taxon>Pseudomonadota</taxon>
        <taxon>Alphaproteobacteria</taxon>
        <taxon>Rhodobacterales</taxon>
        <taxon>Paracoccaceae</taxon>
        <taxon>Planktotalea</taxon>
    </lineage>
</organism>
<proteinExistence type="predicted"/>
<protein>
    <submittedName>
        <fullName evidence="1">Uncharacterized protein</fullName>
    </submittedName>
</protein>
<sequence>MNFRMRMFHDANAPLADGLRRKELLSISNEDFESKHGFIQWAFPTPESSNQVSNAPVLDLETAVWLAEKPEVSTFLEAMTPS</sequence>
<dbReference type="STRING" id="696762.PFRI_14220"/>
<accession>A0A1L9NYW4</accession>
<gene>
    <name evidence="1" type="ORF">PFRI_14220</name>
</gene>
<dbReference type="AlphaFoldDB" id="A0A1L9NYW4"/>
<dbReference type="EMBL" id="MLCB01000101">
    <property type="protein sequence ID" value="OJI94392.1"/>
    <property type="molecule type" value="Genomic_DNA"/>
</dbReference>
<comment type="caution">
    <text evidence="1">The sequence shown here is derived from an EMBL/GenBank/DDBJ whole genome shotgun (WGS) entry which is preliminary data.</text>
</comment>